<comment type="caution">
    <text evidence="1">The sequence shown here is derived from an EMBL/GenBank/DDBJ whole genome shotgun (WGS) entry which is preliminary data.</text>
</comment>
<protein>
    <submittedName>
        <fullName evidence="1">Uncharacterized protein</fullName>
    </submittedName>
</protein>
<dbReference type="EMBL" id="JANBPW010003571">
    <property type="protein sequence ID" value="KAJ1937289.1"/>
    <property type="molecule type" value="Genomic_DNA"/>
</dbReference>
<name>A0ACC1J4D9_9FUNG</name>
<evidence type="ECO:0000313" key="2">
    <source>
        <dbReference type="Proteomes" id="UP001150603"/>
    </source>
</evidence>
<evidence type="ECO:0000313" key="1">
    <source>
        <dbReference type="EMBL" id="KAJ1937289.1"/>
    </source>
</evidence>
<accession>A0ACC1J4D9</accession>
<dbReference type="Proteomes" id="UP001150603">
    <property type="component" value="Unassembled WGS sequence"/>
</dbReference>
<feature type="non-terminal residue" evidence="1">
    <location>
        <position position="316"/>
    </location>
</feature>
<proteinExistence type="predicted"/>
<organism evidence="1 2">
    <name type="scientific">Linderina macrospora</name>
    <dbReference type="NCBI Taxonomy" id="4868"/>
    <lineage>
        <taxon>Eukaryota</taxon>
        <taxon>Fungi</taxon>
        <taxon>Fungi incertae sedis</taxon>
        <taxon>Zoopagomycota</taxon>
        <taxon>Kickxellomycotina</taxon>
        <taxon>Kickxellomycetes</taxon>
        <taxon>Kickxellales</taxon>
        <taxon>Kickxellaceae</taxon>
        <taxon>Linderina</taxon>
    </lineage>
</organism>
<reference evidence="1" key="1">
    <citation type="submission" date="2022-07" db="EMBL/GenBank/DDBJ databases">
        <title>Phylogenomic reconstructions and comparative analyses of Kickxellomycotina fungi.</title>
        <authorList>
            <person name="Reynolds N.K."/>
            <person name="Stajich J.E."/>
            <person name="Barry K."/>
            <person name="Grigoriev I.V."/>
            <person name="Crous P."/>
            <person name="Smith M.E."/>
        </authorList>
    </citation>
    <scope>NUCLEOTIDE SEQUENCE</scope>
    <source>
        <strain evidence="1">NRRL 5244</strain>
    </source>
</reference>
<sequence>MVGSGYALDVAGPGGVLIAYGLAILAMYYVITSLAEIVCQVQPGEVLFTFGRGFISDGAAGFALRWNYFLSWIIGATYHFAAVGTTAGFWFRSSSHASNVMGLGGLIVSFVVILFSLSVYHRAELAVSALTIGAFVVSIVLGINIVRGNIGNDREYGTSNMNDAAGGAFESGVLGVMSACVMSSFPVQGTEVVAVMISATRNPVRNIRRISLAVLAGLLALFVASTFVAALVVPFNDIRMLDRHDEDMAIPPLTVMFSESGVMPAAHAINAVVLIESLFNACTCLFVASRLLFTFACHGFAPRWLLRLHYRRSPVL</sequence>
<keyword evidence="2" id="KW-1185">Reference proteome</keyword>
<gene>
    <name evidence="1" type="ORF">FBU59_004795</name>
</gene>